<accession>A0A064CAV8</accession>
<reference evidence="1" key="1">
    <citation type="submission" date="2014-05" db="EMBL/GenBank/DDBJ databases">
        <title>Genome sequence of Mycobacterium aromaticivorans strain JS19b1T (= DSM 45407T).</title>
        <authorList>
            <person name="Kwak Y."/>
            <person name="Park G.-S."/>
            <person name="Li Q.X."/>
            <person name="Lee S.-E."/>
            <person name="Shin J.-H."/>
        </authorList>
    </citation>
    <scope>NUCLEOTIDE SEQUENCE [LARGE SCALE GENOMIC DNA]</scope>
    <source>
        <strain evidence="1">JS19b1</strain>
    </source>
</reference>
<evidence type="ECO:0008006" key="3">
    <source>
        <dbReference type="Google" id="ProtNLM"/>
    </source>
</evidence>
<proteinExistence type="predicted"/>
<dbReference type="SUPFAM" id="SSF55961">
    <property type="entry name" value="Bet v1-like"/>
    <property type="match status" value="1"/>
</dbReference>
<gene>
    <name evidence="1" type="ORF">Y900_029555</name>
</gene>
<protein>
    <recommendedName>
        <fullName evidence="3">Polyketide cyclase</fullName>
    </recommendedName>
</protein>
<dbReference type="AlphaFoldDB" id="A0A064CAV8"/>
<dbReference type="EMBL" id="JALN02000003">
    <property type="protein sequence ID" value="KDE96786.1"/>
    <property type="molecule type" value="Genomic_DNA"/>
</dbReference>
<dbReference type="Gene3D" id="3.30.530.20">
    <property type="match status" value="1"/>
</dbReference>
<dbReference type="OrthoDB" id="3371087at2"/>
<comment type="caution">
    <text evidence="1">The sequence shown here is derived from an EMBL/GenBank/DDBJ whole genome shotgun (WGS) entry which is preliminary data.</text>
</comment>
<dbReference type="Proteomes" id="UP000022835">
    <property type="component" value="Unassembled WGS sequence"/>
</dbReference>
<evidence type="ECO:0000313" key="1">
    <source>
        <dbReference type="EMBL" id="KDE96786.1"/>
    </source>
</evidence>
<dbReference type="RefSeq" id="WP_036349198.1">
    <property type="nucleotide sequence ID" value="NZ_JALN02000003.1"/>
</dbReference>
<keyword evidence="2" id="KW-1185">Reference proteome</keyword>
<evidence type="ECO:0000313" key="2">
    <source>
        <dbReference type="Proteomes" id="UP000022835"/>
    </source>
</evidence>
<sequence length="154" mass="17410">MAHGTTASVFITHPVHVVWDYIINPDNISHVLPGLLATYADKEPPYQAGDRWYGKARLFGITYDWVGVFTRVVLPRRMEFESTQSRFPFATCDILEEVPGGTRYTCQVTGEALFGGTLGRVVDALASKAYQRMLSRHRERLPEHVDAWASTRHS</sequence>
<name>A0A064CAV8_9MYCO</name>
<dbReference type="InterPro" id="IPR023393">
    <property type="entry name" value="START-like_dom_sf"/>
</dbReference>
<organism evidence="1 2">
    <name type="scientific">Mycolicibacterium aromaticivorans JS19b1 = JCM 16368</name>
    <dbReference type="NCBI Taxonomy" id="1440774"/>
    <lineage>
        <taxon>Bacteria</taxon>
        <taxon>Bacillati</taxon>
        <taxon>Actinomycetota</taxon>
        <taxon>Actinomycetes</taxon>
        <taxon>Mycobacteriales</taxon>
        <taxon>Mycobacteriaceae</taxon>
        <taxon>Mycolicibacterium</taxon>
    </lineage>
</organism>
<dbReference type="eggNOG" id="COG3427">
    <property type="taxonomic scope" value="Bacteria"/>
</dbReference>